<gene>
    <name evidence="9" type="ORF">MYCIT1_LOCUS36369</name>
    <name evidence="10" type="ORF">MYCIT1_LOCUS36543</name>
</gene>
<dbReference type="InterPro" id="IPR019378">
    <property type="entry name" value="GDP-Fuc_O-FucTrfase"/>
</dbReference>
<evidence type="ECO:0000256" key="6">
    <source>
        <dbReference type="ARBA" id="ARBA00023277"/>
    </source>
</evidence>
<keyword evidence="11" id="KW-1185">Reference proteome</keyword>
<evidence type="ECO:0000256" key="2">
    <source>
        <dbReference type="ARBA" id="ARBA00004922"/>
    </source>
</evidence>
<dbReference type="PANTHER" id="PTHR13398">
    <property type="entry name" value="GDP-FUCOSE PROTEIN O-FUCOSYLTRANSFERASE 2"/>
    <property type="match status" value="1"/>
</dbReference>
<evidence type="ECO:0000313" key="10">
    <source>
        <dbReference type="EMBL" id="CAK5283754.1"/>
    </source>
</evidence>
<dbReference type="CDD" id="cd11296">
    <property type="entry name" value="O-FucT_like"/>
    <property type="match status" value="1"/>
</dbReference>
<evidence type="ECO:0000256" key="8">
    <source>
        <dbReference type="ARBA" id="ARBA00026232"/>
    </source>
</evidence>
<dbReference type="PANTHER" id="PTHR13398:SF0">
    <property type="entry name" value="GDP-FUCOSE PROTEIN O-FUCOSYLTRANSFERASE 2"/>
    <property type="match status" value="1"/>
</dbReference>
<proteinExistence type="inferred from homology"/>
<evidence type="ECO:0000256" key="7">
    <source>
        <dbReference type="ARBA" id="ARBA00025803"/>
    </source>
</evidence>
<keyword evidence="5" id="KW-0294">Fucose metabolism</keyword>
<comment type="pathway">
    <text evidence="2">Protein modification; protein glycosylation.</text>
</comment>
<dbReference type="Pfam" id="PF10250">
    <property type="entry name" value="O-FucT"/>
    <property type="match status" value="1"/>
</dbReference>
<dbReference type="GO" id="GO:0046922">
    <property type="term" value="F:peptide-O-fucosyltransferase activity"/>
    <property type="evidence" value="ECO:0007669"/>
    <property type="project" value="InterPro"/>
</dbReference>
<dbReference type="GO" id="GO:0005783">
    <property type="term" value="C:endoplasmic reticulum"/>
    <property type="evidence" value="ECO:0007669"/>
    <property type="project" value="UniProtKB-SubCell"/>
</dbReference>
<reference evidence="9" key="1">
    <citation type="submission" date="2023-11" db="EMBL/GenBank/DDBJ databases">
        <authorList>
            <person name="De Vega J J."/>
            <person name="De Vega J J."/>
        </authorList>
    </citation>
    <scope>NUCLEOTIDE SEQUENCE</scope>
</reference>
<keyword evidence="6" id="KW-0119">Carbohydrate metabolism</keyword>
<comment type="similarity">
    <text evidence="7">Belongs to the glycosyltransferase 68 family.</text>
</comment>
<evidence type="ECO:0000256" key="5">
    <source>
        <dbReference type="ARBA" id="ARBA00023253"/>
    </source>
</evidence>
<dbReference type="InterPro" id="IPR045130">
    <property type="entry name" value="OFUT2-like"/>
</dbReference>
<dbReference type="EMBL" id="CAVNYO010000471">
    <property type="protein sequence ID" value="CAK5283662.1"/>
    <property type="molecule type" value="Genomic_DNA"/>
</dbReference>
<dbReference type="EMBL" id="CAVNYO010000473">
    <property type="protein sequence ID" value="CAK5283754.1"/>
    <property type="molecule type" value="Genomic_DNA"/>
</dbReference>
<organism evidence="9 11">
    <name type="scientific">Mycena citricolor</name>
    <dbReference type="NCBI Taxonomy" id="2018698"/>
    <lineage>
        <taxon>Eukaryota</taxon>
        <taxon>Fungi</taxon>
        <taxon>Dikarya</taxon>
        <taxon>Basidiomycota</taxon>
        <taxon>Agaricomycotina</taxon>
        <taxon>Agaricomycetes</taxon>
        <taxon>Agaricomycetidae</taxon>
        <taxon>Agaricales</taxon>
        <taxon>Marasmiineae</taxon>
        <taxon>Mycenaceae</taxon>
        <taxon>Mycena</taxon>
    </lineage>
</organism>
<comment type="caution">
    <text evidence="9">The sequence shown here is derived from an EMBL/GenBank/DDBJ whole genome shotgun (WGS) entry which is preliminary data.</text>
</comment>
<evidence type="ECO:0000313" key="9">
    <source>
        <dbReference type="EMBL" id="CAK5283662.1"/>
    </source>
</evidence>
<evidence type="ECO:0000313" key="11">
    <source>
        <dbReference type="Proteomes" id="UP001295794"/>
    </source>
</evidence>
<comment type="subcellular location">
    <subcellularLocation>
        <location evidence="1">Endoplasmic reticulum</location>
    </subcellularLocation>
</comment>
<dbReference type="Gene3D" id="3.40.50.11350">
    <property type="match status" value="1"/>
</dbReference>
<protein>
    <recommendedName>
        <fullName evidence="8">GDP-fucose protein O-fucosyltransferase 2</fullName>
    </recommendedName>
</protein>
<dbReference type="AlphaFoldDB" id="A0AAD2Q7T5"/>
<evidence type="ECO:0000256" key="4">
    <source>
        <dbReference type="ARBA" id="ARBA00022824"/>
    </source>
</evidence>
<keyword evidence="3" id="KW-0808">Transferase</keyword>
<keyword evidence="4" id="KW-0256">Endoplasmic reticulum</keyword>
<sequence length="497" mass="55832">MPLVPTPSLARWVHPKFLLCALLLGYGGYNVGFLSRESVDTSALVSILQGATGGDPLRVPVVGPRPPLLHRPNAVTTVQAVHATVTTVVTEYIAVPPREPESPRVLKGLPTNAFRDNLQPGTQYITSWPGSGWTNDVMLVINLIYLALLTERVPIVPFFVPLHVSQNNFERGQTLDFGEVFDIPRLSKAIRKPVLEWWEVKNRSTETVDTLGCWNLWQAVSSKHDTPHWTHTPVRLNIDVSYTQAPSWIQLYEDDSNHMKFSSLSALSFPQKRSESLLAPAPAPRTGAVLPPDEQVLCYDNLYWANDHEQHELEKSDYSPAWRFVGHHLHWSNKLQDIGDMYIREALGVPATDPIPPYIAVHARHGDFVERCDIQTADECFTPLPALARRVEEVQSELLRTHGLAVSLVVMTSDEKDPDWWNEVSGYGWKRLDHSETAERYGFWYPILIDAVVQSGSTGFVGTDQSTVSFLAGRRVKGWRNGVTRFAKWGSPQADDH</sequence>
<name>A0AAD2Q7T5_9AGAR</name>
<evidence type="ECO:0000256" key="1">
    <source>
        <dbReference type="ARBA" id="ARBA00004240"/>
    </source>
</evidence>
<dbReference type="Proteomes" id="UP001295794">
    <property type="component" value="Unassembled WGS sequence"/>
</dbReference>
<evidence type="ECO:0000256" key="3">
    <source>
        <dbReference type="ARBA" id="ARBA00022679"/>
    </source>
</evidence>
<dbReference type="GO" id="GO:0006004">
    <property type="term" value="P:fucose metabolic process"/>
    <property type="evidence" value="ECO:0007669"/>
    <property type="project" value="UniProtKB-KW"/>
</dbReference>
<accession>A0AAD2Q7T5</accession>